<proteinExistence type="predicted"/>
<dbReference type="InterPro" id="IPR029044">
    <property type="entry name" value="Nucleotide-diphossugar_trans"/>
</dbReference>
<evidence type="ECO:0000256" key="1">
    <source>
        <dbReference type="ARBA" id="ARBA00023157"/>
    </source>
</evidence>
<dbReference type="PANTHER" id="PTHR11675:SF38">
    <property type="entry name" value="POLYPEPTIDE N-ACETYLGALACTOSAMINYLTRANSFERASE 17"/>
    <property type="match status" value="1"/>
</dbReference>
<feature type="non-terminal residue" evidence="3">
    <location>
        <position position="188"/>
    </location>
</feature>
<comment type="caution">
    <text evidence="3">The sequence shown here is derived from an EMBL/GenBank/DDBJ whole genome shotgun (WGS) entry which is preliminary data.</text>
</comment>
<dbReference type="AlphaFoldDB" id="A0A2J8KCT7"/>
<name>A0A2J8KCT7_PANTR</name>
<evidence type="ECO:0000313" key="4">
    <source>
        <dbReference type="Proteomes" id="UP000236370"/>
    </source>
</evidence>
<dbReference type="Gene3D" id="3.90.550.10">
    <property type="entry name" value="Spore Coat Polysaccharide Biosynthesis Protein SpsA, Chain A"/>
    <property type="match status" value="1"/>
</dbReference>
<dbReference type="PANTHER" id="PTHR11675">
    <property type="entry name" value="N-ACETYLGALACTOSAMINYLTRANSFERASE"/>
    <property type="match status" value="1"/>
</dbReference>
<dbReference type="EMBL" id="NBAG03000377">
    <property type="protein sequence ID" value="PNI32820.1"/>
    <property type="molecule type" value="Genomic_DNA"/>
</dbReference>
<keyword evidence="1" id="KW-1015">Disulfide bond</keyword>
<dbReference type="Proteomes" id="UP000236370">
    <property type="component" value="Unassembled WGS sequence"/>
</dbReference>
<reference evidence="3 4" key="1">
    <citation type="submission" date="2017-12" db="EMBL/GenBank/DDBJ databases">
        <title>High-resolution comparative analysis of great ape genomes.</title>
        <authorList>
            <person name="Pollen A."/>
            <person name="Hastie A."/>
            <person name="Hormozdiari F."/>
            <person name="Dougherty M."/>
            <person name="Liu R."/>
            <person name="Chaisson M."/>
            <person name="Hoppe E."/>
            <person name="Hill C."/>
            <person name="Pang A."/>
            <person name="Hillier L."/>
            <person name="Baker C."/>
            <person name="Armstrong J."/>
            <person name="Shendure J."/>
            <person name="Paten B."/>
            <person name="Wilson R."/>
            <person name="Chao H."/>
            <person name="Schneider V."/>
            <person name="Ventura M."/>
            <person name="Kronenberg Z."/>
            <person name="Murali S."/>
            <person name="Gordon D."/>
            <person name="Cantsilieris S."/>
            <person name="Munson K."/>
            <person name="Nelson B."/>
            <person name="Raja A."/>
            <person name="Underwood J."/>
            <person name="Diekhans M."/>
            <person name="Fiddes I."/>
            <person name="Haussler D."/>
            <person name="Eichler E."/>
        </authorList>
    </citation>
    <scope>NUCLEOTIDE SEQUENCE [LARGE SCALE GENOMIC DNA]</scope>
    <source>
        <strain evidence="3">Yerkes chimp pedigree #C0471</strain>
    </source>
</reference>
<dbReference type="Pfam" id="PF00535">
    <property type="entry name" value="Glycos_transf_2"/>
    <property type="match status" value="1"/>
</dbReference>
<evidence type="ECO:0000313" key="3">
    <source>
        <dbReference type="EMBL" id="PNI32820.1"/>
    </source>
</evidence>
<feature type="non-terminal residue" evidence="3">
    <location>
        <position position="1"/>
    </location>
</feature>
<organism evidence="3 4">
    <name type="scientific">Pan troglodytes</name>
    <name type="common">Chimpanzee</name>
    <dbReference type="NCBI Taxonomy" id="9598"/>
    <lineage>
        <taxon>Eukaryota</taxon>
        <taxon>Metazoa</taxon>
        <taxon>Chordata</taxon>
        <taxon>Craniata</taxon>
        <taxon>Vertebrata</taxon>
        <taxon>Euteleostomi</taxon>
        <taxon>Mammalia</taxon>
        <taxon>Eutheria</taxon>
        <taxon>Euarchontoglires</taxon>
        <taxon>Primates</taxon>
        <taxon>Haplorrhini</taxon>
        <taxon>Catarrhini</taxon>
        <taxon>Hominidae</taxon>
        <taxon>Pan</taxon>
    </lineage>
</organism>
<protein>
    <submittedName>
        <fullName evidence="3">GALNT17 isoform 6</fullName>
    </submittedName>
</protein>
<dbReference type="InterPro" id="IPR001173">
    <property type="entry name" value="Glyco_trans_2-like"/>
</dbReference>
<dbReference type="SMR" id="A0A2J8KCT7"/>
<sequence>LLDFKTKTTPPLGVLADTERGLSVFPPVSLSATAEMADLFRITDWGMFMSLDRITNGGLSKSLGLIEGYGGRGKGGLPATLSPAEEEKAKGPHEKYGYNSYLSEKISLDRSIPDYRPTKCKELKYSKDLPQISIIFIFVNEALSVILRSVHSAVNHTPTHLLKEIILVDDNSDEEELKVPLEEYVHKR</sequence>
<accession>A0A2J8KCT7</accession>
<feature type="domain" description="Glycosyltransferase 2-like" evidence="2">
    <location>
        <begin position="133"/>
        <end position="185"/>
    </location>
</feature>
<dbReference type="SUPFAM" id="SSF53448">
    <property type="entry name" value="Nucleotide-diphospho-sugar transferases"/>
    <property type="match status" value="1"/>
</dbReference>
<gene>
    <name evidence="3" type="ORF">CK820_G0039705</name>
</gene>
<evidence type="ECO:0000259" key="2">
    <source>
        <dbReference type="Pfam" id="PF00535"/>
    </source>
</evidence>